<dbReference type="Pfam" id="PF03466">
    <property type="entry name" value="LysR_substrate"/>
    <property type="match status" value="1"/>
</dbReference>
<dbReference type="Pfam" id="PF00126">
    <property type="entry name" value="HTH_1"/>
    <property type="match status" value="1"/>
</dbReference>
<dbReference type="Proteomes" id="UP000510721">
    <property type="component" value="Plasmid pEmeITTGR7c"/>
</dbReference>
<evidence type="ECO:0000313" key="6">
    <source>
        <dbReference type="EMBL" id="QLL65938.1"/>
    </source>
</evidence>
<dbReference type="SUPFAM" id="SSF46785">
    <property type="entry name" value="Winged helix' DNA-binding domain"/>
    <property type="match status" value="1"/>
</dbReference>
<dbReference type="EMBL" id="CP041241">
    <property type="protein sequence ID" value="QLL65938.1"/>
    <property type="molecule type" value="Genomic_DNA"/>
</dbReference>
<geneLocation type="plasmid" evidence="7">
    <name>pemeittgr7c</name>
</geneLocation>
<keyword evidence="4" id="KW-0804">Transcription</keyword>
<dbReference type="InterPro" id="IPR058163">
    <property type="entry name" value="LysR-type_TF_proteobact-type"/>
</dbReference>
<evidence type="ECO:0000313" key="7">
    <source>
        <dbReference type="Proteomes" id="UP000510721"/>
    </source>
</evidence>
<protein>
    <submittedName>
        <fullName evidence="6">LysR family transcriptional regulator</fullName>
    </submittedName>
</protein>
<evidence type="ECO:0000256" key="2">
    <source>
        <dbReference type="ARBA" id="ARBA00023015"/>
    </source>
</evidence>
<dbReference type="SUPFAM" id="SSF53850">
    <property type="entry name" value="Periplasmic binding protein-like II"/>
    <property type="match status" value="1"/>
</dbReference>
<proteinExistence type="inferred from homology"/>
<keyword evidence="7" id="KW-1185">Reference proteome</keyword>
<dbReference type="Gene3D" id="3.40.190.10">
    <property type="entry name" value="Periplasmic binding protein-like II"/>
    <property type="match status" value="2"/>
</dbReference>
<comment type="similarity">
    <text evidence="1">Belongs to the LysR transcriptional regulatory family.</text>
</comment>
<dbReference type="GO" id="GO:0006351">
    <property type="term" value="P:DNA-templated transcription"/>
    <property type="evidence" value="ECO:0007669"/>
    <property type="project" value="TreeGrafter"/>
</dbReference>
<evidence type="ECO:0000259" key="5">
    <source>
        <dbReference type="PROSITE" id="PS50931"/>
    </source>
</evidence>
<accession>A0A859R976</accession>
<name>A0A859R976_9HYPH</name>
<keyword evidence="3" id="KW-0238">DNA-binding</keyword>
<evidence type="ECO:0000256" key="4">
    <source>
        <dbReference type="ARBA" id="ARBA00023163"/>
    </source>
</evidence>
<gene>
    <name evidence="6" type="ORF">FKV68_32235</name>
</gene>
<dbReference type="InterPro" id="IPR036388">
    <property type="entry name" value="WH-like_DNA-bd_sf"/>
</dbReference>
<reference evidence="6 7" key="1">
    <citation type="submission" date="2019-06" db="EMBL/GenBank/DDBJ databases">
        <title>Complete genome sequence of Ensifer mexicanus ITTG R7 isolated from nodules of Acacia angustissima (Mill.) Kuntze.</title>
        <authorList>
            <person name="Rincon-Rosales R."/>
            <person name="Rogel M.A."/>
            <person name="Guerrero G."/>
            <person name="Rincon-Molina C.I."/>
            <person name="Lopez-Lopez A."/>
            <person name="Martinez-Romero E."/>
        </authorList>
    </citation>
    <scope>NUCLEOTIDE SEQUENCE [LARGE SCALE GENOMIC DNA]</scope>
    <source>
        <strain evidence="6 7">ITTG R7</strain>
        <plasmid evidence="7">pemeittgr7c</plasmid>
    </source>
</reference>
<dbReference type="InterPro" id="IPR005119">
    <property type="entry name" value="LysR_subst-bd"/>
</dbReference>
<dbReference type="PANTHER" id="PTHR30537:SF26">
    <property type="entry name" value="GLYCINE CLEAVAGE SYSTEM TRANSCRIPTIONAL ACTIVATOR"/>
    <property type="match status" value="1"/>
</dbReference>
<dbReference type="PROSITE" id="PS50931">
    <property type="entry name" value="HTH_LYSR"/>
    <property type="match status" value="1"/>
</dbReference>
<dbReference type="InterPro" id="IPR036390">
    <property type="entry name" value="WH_DNA-bd_sf"/>
</dbReference>
<dbReference type="GO" id="GO:0003700">
    <property type="term" value="F:DNA-binding transcription factor activity"/>
    <property type="evidence" value="ECO:0007669"/>
    <property type="project" value="InterPro"/>
</dbReference>
<sequence length="301" mass="33812">MRKLPPLNALRSFESAARHLSFRLAAAELGVTPTAISHQIRLLEDICGQPLFLRRPRPLRLTAAGELLFPVLRNGFDSFNAALANLSEAVTRRALRVTTPNAFASNWLVPRLPKWRSVQPGIALEVIGTDRPLNLASGEADVAIRYTRRMPAEHVAQELFRDTYFAVCRPDLLPDGRPLAAAADMYRLPRIHYDWMKTDAETPNWRRWWRAARELDPCLPRDAETCQLSFREEAHAIAAVLAGQGVAICSDIVLAPELARGELVKAHELSLPGLGYYLLHSPEHPRKRAIVLFADWLRSVI</sequence>
<evidence type="ECO:0000256" key="1">
    <source>
        <dbReference type="ARBA" id="ARBA00009437"/>
    </source>
</evidence>
<keyword evidence="2" id="KW-0805">Transcription regulation</keyword>
<dbReference type="PANTHER" id="PTHR30537">
    <property type="entry name" value="HTH-TYPE TRANSCRIPTIONAL REGULATOR"/>
    <property type="match status" value="1"/>
</dbReference>
<keyword evidence="6" id="KW-0614">Plasmid</keyword>
<dbReference type="RefSeq" id="WP_180942833.1">
    <property type="nucleotide sequence ID" value="NZ_CP041241.1"/>
</dbReference>
<organism evidence="6 7">
    <name type="scientific">Sinorhizobium mexicanum</name>
    <dbReference type="NCBI Taxonomy" id="375549"/>
    <lineage>
        <taxon>Bacteria</taxon>
        <taxon>Pseudomonadati</taxon>
        <taxon>Pseudomonadota</taxon>
        <taxon>Alphaproteobacteria</taxon>
        <taxon>Hyphomicrobiales</taxon>
        <taxon>Rhizobiaceae</taxon>
        <taxon>Sinorhizobium/Ensifer group</taxon>
        <taxon>Sinorhizobium</taxon>
    </lineage>
</organism>
<dbReference type="Gene3D" id="1.10.10.10">
    <property type="entry name" value="Winged helix-like DNA-binding domain superfamily/Winged helix DNA-binding domain"/>
    <property type="match status" value="1"/>
</dbReference>
<dbReference type="GO" id="GO:0043565">
    <property type="term" value="F:sequence-specific DNA binding"/>
    <property type="evidence" value="ECO:0007669"/>
    <property type="project" value="TreeGrafter"/>
</dbReference>
<evidence type="ECO:0000256" key="3">
    <source>
        <dbReference type="ARBA" id="ARBA00023125"/>
    </source>
</evidence>
<dbReference type="InterPro" id="IPR000847">
    <property type="entry name" value="LysR_HTH_N"/>
</dbReference>
<dbReference type="AlphaFoldDB" id="A0A859R976"/>
<feature type="domain" description="HTH lysR-type" evidence="5">
    <location>
        <begin position="5"/>
        <end position="62"/>
    </location>
</feature>
<dbReference type="KEGG" id="emx:FKV68_32235"/>